<accession>A0A7U2F9Q2</accession>
<name>A0A7U2F9Q2_PHANO</name>
<sequence>MYSQLDSSRKVIRVLKLLPGNWRDDIECHLSDVSLLDQPCYKALSYVWGEVQHAKPVNVNNQPVTVTQNLYEALQRIREEESMVTIWIDALSINQADLDERCEQVQLMKDIYTSAEEVLIWLGYGGYRRAPETKPRMYHFAGDEMDMTIVDEYFQNNDTREESDDERSSIGAFVYLYLSAVNLHMHEMPFFTVDGGEVQVQQNWVQAMQALDMISGVPWWTRIWVLQEVVLANEATMIYGSIAAPWKVSARAVTNRLIHDQFCCHVFVDSYLRETLPSLSRFSGVQSEIGYLRALRAERVPLSLLQIMSMAQGRKAKDPRDQLYGMIGLVTDWYGEKPLLPNYRLSFRDIIMETTVARLQGTRNLNGLMGYSSDTPGLPSWIKQASNSNDWKIKQFDRISQKHLCRAAGPTMAKVEQTGDTLIVDAFEEIDTVASVGAAMSQEPVSWPHIVEVIKEWRSMINVHEDDRYMGAGQQSYQEAFWRTLLNDCIMGPEKTENQGQNASVVRTNFRRLEYSDIAGVSEDWWYWAQYISPGSKNMHDETGISERALDRTKIRMINESFMMATALQTFFVTKAGHMGIGPAYICPGDAIILMLGGSTPFCIRSNSADSGQNATLVGDVYVHGLMDGEGVTENWQEKIIQISLT</sequence>
<dbReference type="KEGG" id="pno:SNOG_11993"/>
<proteinExistence type="predicted"/>
<dbReference type="OMA" id="VPFCIRA"/>
<evidence type="ECO:0000313" key="2">
    <source>
        <dbReference type="EMBL" id="QRD01305.1"/>
    </source>
</evidence>
<keyword evidence="3" id="KW-1185">Reference proteome</keyword>
<dbReference type="RefSeq" id="XP_001802224.1">
    <property type="nucleotide sequence ID" value="XM_001802172.1"/>
</dbReference>
<dbReference type="EMBL" id="CP069034">
    <property type="protein sequence ID" value="QRD01305.1"/>
    <property type="molecule type" value="Genomic_DNA"/>
</dbReference>
<dbReference type="PANTHER" id="PTHR24148">
    <property type="entry name" value="ANKYRIN REPEAT DOMAIN-CONTAINING PROTEIN 39 HOMOLOG-RELATED"/>
    <property type="match status" value="1"/>
</dbReference>
<evidence type="ECO:0000313" key="3">
    <source>
        <dbReference type="Proteomes" id="UP000663193"/>
    </source>
</evidence>
<dbReference type="VEuPathDB" id="FungiDB:JI435_119930"/>
<dbReference type="OrthoDB" id="3557394at2759"/>
<dbReference type="InterPro" id="IPR052895">
    <property type="entry name" value="HetReg/Transcr_Mod"/>
</dbReference>
<dbReference type="InterPro" id="IPR010730">
    <property type="entry name" value="HET"/>
</dbReference>
<protein>
    <recommendedName>
        <fullName evidence="1">Heterokaryon incompatibility domain-containing protein</fullName>
    </recommendedName>
</protein>
<organism evidence="2 3">
    <name type="scientific">Phaeosphaeria nodorum (strain SN15 / ATCC MYA-4574 / FGSC 10173)</name>
    <name type="common">Glume blotch fungus</name>
    <name type="synonym">Parastagonospora nodorum</name>
    <dbReference type="NCBI Taxonomy" id="321614"/>
    <lineage>
        <taxon>Eukaryota</taxon>
        <taxon>Fungi</taxon>
        <taxon>Dikarya</taxon>
        <taxon>Ascomycota</taxon>
        <taxon>Pezizomycotina</taxon>
        <taxon>Dothideomycetes</taxon>
        <taxon>Pleosporomycetidae</taxon>
        <taxon>Pleosporales</taxon>
        <taxon>Pleosporineae</taxon>
        <taxon>Phaeosphaeriaceae</taxon>
        <taxon>Parastagonospora</taxon>
    </lineage>
</organism>
<dbReference type="Pfam" id="PF06985">
    <property type="entry name" value="HET"/>
    <property type="match status" value="1"/>
</dbReference>
<dbReference type="PANTHER" id="PTHR24148:SF82">
    <property type="entry name" value="HETEROKARYON INCOMPATIBILITY DOMAIN-CONTAINING PROTEIN"/>
    <property type="match status" value="1"/>
</dbReference>
<dbReference type="Pfam" id="PF26639">
    <property type="entry name" value="Het-6_barrel"/>
    <property type="match status" value="1"/>
</dbReference>
<evidence type="ECO:0000259" key="1">
    <source>
        <dbReference type="Pfam" id="PF06985"/>
    </source>
</evidence>
<dbReference type="Proteomes" id="UP000663193">
    <property type="component" value="Chromosome 12"/>
</dbReference>
<feature type="domain" description="Heterokaryon incompatibility" evidence="1">
    <location>
        <begin position="41"/>
        <end position="228"/>
    </location>
</feature>
<gene>
    <name evidence="2" type="ORF">JI435_119930</name>
</gene>
<dbReference type="AlphaFoldDB" id="A0A7U2F9Q2"/>
<reference evidence="3" key="1">
    <citation type="journal article" date="2021" name="BMC Genomics">
        <title>Chromosome-level genome assembly and manually-curated proteome of model necrotroph Parastagonospora nodorum Sn15 reveals a genome-wide trove of candidate effector homologs, and redundancy of virulence-related functions within an accessory chromosome.</title>
        <authorList>
            <person name="Bertazzoni S."/>
            <person name="Jones D.A.B."/>
            <person name="Phan H.T."/>
            <person name="Tan K.-C."/>
            <person name="Hane J.K."/>
        </authorList>
    </citation>
    <scope>NUCLEOTIDE SEQUENCE [LARGE SCALE GENOMIC DNA]</scope>
    <source>
        <strain evidence="3">SN15 / ATCC MYA-4574 / FGSC 10173)</strain>
    </source>
</reference>